<proteinExistence type="predicted"/>
<feature type="transmembrane region" description="Helical" evidence="1">
    <location>
        <begin position="7"/>
        <end position="26"/>
    </location>
</feature>
<dbReference type="RefSeq" id="WP_184807144.1">
    <property type="nucleotide sequence ID" value="NZ_JACIIZ010000018.1"/>
</dbReference>
<sequence>MTKPIRLDIISAIGFMAVMSAILTGFDAMNGMRGWPLARQAIAGAISAFIFDQGFTLWRRAKRRTSNDKGGD</sequence>
<accession>A0A7X0B4Q5</accession>
<protein>
    <submittedName>
        <fullName evidence="2">Divalent metal cation (Fe/Co/Zn/Cd) transporter</fullName>
    </submittedName>
</protein>
<comment type="caution">
    <text evidence="2">The sequence shown here is derived from an EMBL/GenBank/DDBJ whole genome shotgun (WGS) entry which is preliminary data.</text>
</comment>
<keyword evidence="3" id="KW-1185">Reference proteome</keyword>
<evidence type="ECO:0000313" key="2">
    <source>
        <dbReference type="EMBL" id="MBB6254620.1"/>
    </source>
</evidence>
<reference evidence="2 3" key="1">
    <citation type="submission" date="2020-08" db="EMBL/GenBank/DDBJ databases">
        <title>Genomic Encyclopedia of Type Strains, Phase IV (KMG-IV): sequencing the most valuable type-strain genomes for metagenomic binning, comparative biology and taxonomic classification.</title>
        <authorList>
            <person name="Goeker M."/>
        </authorList>
    </citation>
    <scope>NUCLEOTIDE SEQUENCE [LARGE SCALE GENOMIC DNA]</scope>
    <source>
        <strain evidence="2 3">DSM 22198</strain>
    </source>
</reference>
<dbReference type="AlphaFoldDB" id="A0A7X0B4Q5"/>
<keyword evidence="1" id="KW-1133">Transmembrane helix</keyword>
<gene>
    <name evidence="2" type="ORF">FHS74_005210</name>
</gene>
<evidence type="ECO:0000256" key="1">
    <source>
        <dbReference type="SAM" id="Phobius"/>
    </source>
</evidence>
<dbReference type="EMBL" id="JACIIZ010000018">
    <property type="protein sequence ID" value="MBB6254620.1"/>
    <property type="molecule type" value="Genomic_DNA"/>
</dbReference>
<name>A0A7X0B4Q5_9PROT</name>
<dbReference type="Proteomes" id="UP000539175">
    <property type="component" value="Unassembled WGS sequence"/>
</dbReference>
<feature type="transmembrane region" description="Helical" evidence="1">
    <location>
        <begin position="38"/>
        <end position="58"/>
    </location>
</feature>
<keyword evidence="1" id="KW-0812">Transmembrane</keyword>
<organism evidence="2 3">
    <name type="scientific">Nitrospirillum iridis</name>
    <dbReference type="NCBI Taxonomy" id="765888"/>
    <lineage>
        <taxon>Bacteria</taxon>
        <taxon>Pseudomonadati</taxon>
        <taxon>Pseudomonadota</taxon>
        <taxon>Alphaproteobacteria</taxon>
        <taxon>Rhodospirillales</taxon>
        <taxon>Azospirillaceae</taxon>
        <taxon>Nitrospirillum</taxon>
    </lineage>
</organism>
<evidence type="ECO:0000313" key="3">
    <source>
        <dbReference type="Proteomes" id="UP000539175"/>
    </source>
</evidence>
<keyword evidence="1" id="KW-0472">Membrane</keyword>